<sequence length="54" mass="6069">MDTLIFGGLLFTLFAIYAQRSRRVVLAAWWVVLVACLVLLRHHITSGLGLGLTW</sequence>
<reference evidence="2 3" key="1">
    <citation type="submission" date="2021-03" db="EMBL/GenBank/DDBJ databases">
        <title>Sequencing the genomes of 1000 actinobacteria strains.</title>
        <authorList>
            <person name="Klenk H.-P."/>
        </authorList>
    </citation>
    <scope>NUCLEOTIDE SEQUENCE [LARGE SCALE GENOMIC DNA]</scope>
    <source>
        <strain evidence="2 3">DSM 45516</strain>
    </source>
</reference>
<dbReference type="InterPro" id="IPR046035">
    <property type="entry name" value="DUF5993"/>
</dbReference>
<name>A0ABS4Q7E0_9NOCA</name>
<evidence type="ECO:0000256" key="1">
    <source>
        <dbReference type="SAM" id="Phobius"/>
    </source>
</evidence>
<keyword evidence="1" id="KW-0472">Membrane</keyword>
<keyword evidence="1" id="KW-1133">Transmembrane helix</keyword>
<evidence type="ECO:0000313" key="2">
    <source>
        <dbReference type="EMBL" id="MBP2187594.1"/>
    </source>
</evidence>
<dbReference type="RefSeq" id="WP_209884285.1">
    <property type="nucleotide sequence ID" value="NZ_JAGGMR010000001.1"/>
</dbReference>
<keyword evidence="3" id="KW-1185">Reference proteome</keyword>
<feature type="transmembrane region" description="Helical" evidence="1">
    <location>
        <begin position="28"/>
        <end position="52"/>
    </location>
</feature>
<gene>
    <name evidence="2" type="ORF">BJ987_000495</name>
</gene>
<organism evidence="2 3">
    <name type="scientific">Nocardia goodfellowii</name>
    <dbReference type="NCBI Taxonomy" id="882446"/>
    <lineage>
        <taxon>Bacteria</taxon>
        <taxon>Bacillati</taxon>
        <taxon>Actinomycetota</taxon>
        <taxon>Actinomycetes</taxon>
        <taxon>Mycobacteriales</taxon>
        <taxon>Nocardiaceae</taxon>
        <taxon>Nocardia</taxon>
    </lineage>
</organism>
<evidence type="ECO:0000313" key="3">
    <source>
        <dbReference type="Proteomes" id="UP001519325"/>
    </source>
</evidence>
<proteinExistence type="predicted"/>
<dbReference type="Proteomes" id="UP001519325">
    <property type="component" value="Unassembled WGS sequence"/>
</dbReference>
<accession>A0ABS4Q7E0</accession>
<comment type="caution">
    <text evidence="2">The sequence shown here is derived from an EMBL/GenBank/DDBJ whole genome shotgun (WGS) entry which is preliminary data.</text>
</comment>
<protein>
    <submittedName>
        <fullName evidence="2">Uncharacterized protein</fullName>
    </submittedName>
</protein>
<keyword evidence="1" id="KW-0812">Transmembrane</keyword>
<dbReference type="EMBL" id="JAGGMR010000001">
    <property type="protein sequence ID" value="MBP2187594.1"/>
    <property type="molecule type" value="Genomic_DNA"/>
</dbReference>
<dbReference type="Pfam" id="PF19455">
    <property type="entry name" value="DUF5993"/>
    <property type="match status" value="1"/>
</dbReference>